<feature type="compositionally biased region" description="Polar residues" evidence="1">
    <location>
        <begin position="189"/>
        <end position="204"/>
    </location>
</feature>
<dbReference type="Proteomes" id="UP000694853">
    <property type="component" value="Unplaced"/>
</dbReference>
<reference evidence="3" key="1">
    <citation type="journal article" date="2019" name="Toxins">
        <title>Detection of Abrin-Like and Prepropulchellin-Like Toxin Genes and Transcripts Using Whole Genome Sequencing and Full-Length Transcript Sequencing of Abrus precatorius.</title>
        <authorList>
            <person name="Hovde B.T."/>
            <person name="Daligault H.E."/>
            <person name="Hanschen E.R."/>
            <person name="Kunde Y.A."/>
            <person name="Johnson M.B."/>
            <person name="Starkenburg S.R."/>
            <person name="Johnson S.L."/>
        </authorList>
    </citation>
    <scope>NUCLEOTIDE SEQUENCE [LARGE SCALE GENOMIC DNA]</scope>
</reference>
<accession>A0A8B8JHQ1</accession>
<gene>
    <name evidence="4" type="primary">LOC113846668</name>
</gene>
<feature type="compositionally biased region" description="Low complexity" evidence="1">
    <location>
        <begin position="54"/>
        <end position="67"/>
    </location>
</feature>
<reference evidence="4" key="2">
    <citation type="submission" date="2025-08" db="UniProtKB">
        <authorList>
            <consortium name="RefSeq"/>
        </authorList>
    </citation>
    <scope>IDENTIFICATION</scope>
    <source>
        <tissue evidence="4">Young leaves</tissue>
    </source>
</reference>
<feature type="compositionally biased region" description="Basic and acidic residues" evidence="1">
    <location>
        <begin position="270"/>
        <end position="279"/>
    </location>
</feature>
<organism evidence="3 4">
    <name type="scientific">Abrus precatorius</name>
    <name type="common">Indian licorice</name>
    <name type="synonym">Glycine abrus</name>
    <dbReference type="NCBI Taxonomy" id="3816"/>
    <lineage>
        <taxon>Eukaryota</taxon>
        <taxon>Viridiplantae</taxon>
        <taxon>Streptophyta</taxon>
        <taxon>Embryophyta</taxon>
        <taxon>Tracheophyta</taxon>
        <taxon>Spermatophyta</taxon>
        <taxon>Magnoliopsida</taxon>
        <taxon>eudicotyledons</taxon>
        <taxon>Gunneridae</taxon>
        <taxon>Pentapetalae</taxon>
        <taxon>rosids</taxon>
        <taxon>fabids</taxon>
        <taxon>Fabales</taxon>
        <taxon>Fabaceae</taxon>
        <taxon>Papilionoideae</taxon>
        <taxon>50 kb inversion clade</taxon>
        <taxon>NPAAA clade</taxon>
        <taxon>indigoferoid/millettioid clade</taxon>
        <taxon>Abreae</taxon>
        <taxon>Abrus</taxon>
    </lineage>
</organism>
<dbReference type="PANTHER" id="PTHR34562">
    <property type="entry name" value="WPP DOMAIN-INTERACTING PROTEIN 2"/>
    <property type="match status" value="1"/>
</dbReference>
<feature type="compositionally biased region" description="Polar residues" evidence="1">
    <location>
        <begin position="241"/>
        <end position="254"/>
    </location>
</feature>
<name>A0A8B8JHQ1_ABRPR</name>
<dbReference type="PANTHER" id="PTHR34562:SF8">
    <property type="entry name" value="WPP DOMAIN-INTERACTING PROTEIN 1"/>
    <property type="match status" value="1"/>
</dbReference>
<feature type="region of interest" description="Disordered" evidence="1">
    <location>
        <begin position="1"/>
        <end position="74"/>
    </location>
</feature>
<evidence type="ECO:0000256" key="1">
    <source>
        <dbReference type="SAM" id="MobiDB-lite"/>
    </source>
</evidence>
<dbReference type="GeneID" id="113846668"/>
<protein>
    <submittedName>
        <fullName evidence="4">WPP domain-interacting protein 2-like</fullName>
    </submittedName>
</protein>
<dbReference type="KEGG" id="aprc:113846668"/>
<feature type="transmembrane region" description="Helical" evidence="2">
    <location>
        <begin position="560"/>
        <end position="579"/>
    </location>
</feature>
<dbReference type="InterPro" id="IPR044696">
    <property type="entry name" value="WIP1/2/3"/>
</dbReference>
<feature type="compositionally biased region" description="Basic and acidic residues" evidence="1">
    <location>
        <begin position="14"/>
        <end position="26"/>
    </location>
</feature>
<proteinExistence type="predicted"/>
<feature type="region of interest" description="Disordered" evidence="1">
    <location>
        <begin position="151"/>
        <end position="279"/>
    </location>
</feature>
<evidence type="ECO:0000256" key="2">
    <source>
        <dbReference type="SAM" id="Phobius"/>
    </source>
</evidence>
<evidence type="ECO:0000313" key="4">
    <source>
        <dbReference type="RefSeq" id="XP_027330985.1"/>
    </source>
</evidence>
<keyword evidence="2" id="KW-1133">Transmembrane helix</keyword>
<evidence type="ECO:0000313" key="3">
    <source>
        <dbReference type="Proteomes" id="UP000694853"/>
    </source>
</evidence>
<keyword evidence="2" id="KW-0812">Transmembrane</keyword>
<keyword evidence="3" id="KW-1185">Reference proteome</keyword>
<feature type="compositionally biased region" description="Basic and acidic residues" evidence="1">
    <location>
        <begin position="208"/>
        <end position="228"/>
    </location>
</feature>
<dbReference type="AlphaFoldDB" id="A0A8B8JHQ1"/>
<dbReference type="RefSeq" id="XP_027330985.1">
    <property type="nucleotide sequence ID" value="XM_027475184.1"/>
</dbReference>
<dbReference type="OrthoDB" id="680851at2759"/>
<feature type="compositionally biased region" description="Low complexity" evidence="1">
    <location>
        <begin position="229"/>
        <end position="240"/>
    </location>
</feature>
<sequence>MDLGSESVEENEVDHDGNENGTRDDGSYGNEKIGLGFEGNSDANTLKSDEKGTVVEVGSGEGVNSKGTPTKGFGLKKWKRIRRNVVKDPSSSIDSSKVLKRGLSGNANMNDNQPFLRDVKEKSDGSSNMFGSVMFSDGLLIHGSSSDSRYALGSGFVVGTDSENSEDRSSKSSTAASEPKLRHDKSRSRNVNSKHLPNSTQRVQQAKGRTESSKKPGGGERVKIEKENSFSSLESDSRSSNFKQGVFTVTSNGKHSSRPNVCDRGNSGEAHSHTNEHFTEGAEASYDNENVVEDEDLQENLATNLSWEVTEEKSVNNQSSAIEDPLIESVSSLQAVQEALEEEVQKFREIGVEAISPDDDDSAKCISASAGITNFDLGLNKSNLSGQSGAEEIKQTASSSLDPQVLSLTQNVNILESKLEELQGVLALKDSRIAELETSLSCSKFPAEESAGTIGLSEEKCNRVESELEGLFRLKIEAEVEYLAISKVMQNLKAGAVFQRTLLEEQGKLSESQEQVLSKLVDAGSKASVLKSKAEELEKHCDDSLVVEESFVLQKRVCKVTFYLFIQFMFLILFFWLFVSQLSLNSGMVVPT</sequence>
<feature type="region of interest" description="Disordered" evidence="1">
    <location>
        <begin position="87"/>
        <end position="128"/>
    </location>
</feature>
<keyword evidence="2" id="KW-0472">Membrane</keyword>